<sequence>MSAVKNGVQGYIQNSVHISYKGGMNGVYKELFKMQDVGKIKIRGHRDFSPDTNKNGKVYKWEWTKDCPSFDATAEYA</sequence>
<proteinExistence type="predicted"/>
<dbReference type="EMBL" id="JAGKSB010000017">
    <property type="protein sequence ID" value="MBP3944384.1"/>
    <property type="molecule type" value="Genomic_DNA"/>
</dbReference>
<comment type="caution">
    <text evidence="1">The sequence shown here is derived from an EMBL/GenBank/DDBJ whole genome shotgun (WGS) entry which is preliminary data.</text>
</comment>
<evidence type="ECO:0008006" key="3">
    <source>
        <dbReference type="Google" id="ProtNLM"/>
    </source>
</evidence>
<organism evidence="1 2">
    <name type="scientific">Rhinopithecimicrobium faecis</name>
    <dbReference type="NCBI Taxonomy" id="2820698"/>
    <lineage>
        <taxon>Bacteria</taxon>
        <taxon>Pseudomonadati</taxon>
        <taxon>Bacteroidota</taxon>
        <taxon>Sphingobacteriia</taxon>
        <taxon>Sphingobacteriales</taxon>
        <taxon>Sphingobacteriaceae</taxon>
        <taxon>Rhinopithecimicrobium</taxon>
    </lineage>
</organism>
<name>A0A8T4HC70_9SPHI</name>
<dbReference type="RefSeq" id="WP_353547894.1">
    <property type="nucleotide sequence ID" value="NZ_JAGKSB010000017.1"/>
</dbReference>
<keyword evidence="2" id="KW-1185">Reference proteome</keyword>
<dbReference type="Proteomes" id="UP000679691">
    <property type="component" value="Unassembled WGS sequence"/>
</dbReference>
<protein>
    <recommendedName>
        <fullName evidence="3">N-acetylmuramoyl-L-alanine amidase</fullName>
    </recommendedName>
</protein>
<evidence type="ECO:0000313" key="1">
    <source>
        <dbReference type="EMBL" id="MBP3944384.1"/>
    </source>
</evidence>
<evidence type="ECO:0000313" key="2">
    <source>
        <dbReference type="Proteomes" id="UP000679691"/>
    </source>
</evidence>
<gene>
    <name evidence="1" type="ORF">J5U18_12620</name>
</gene>
<dbReference type="AlphaFoldDB" id="A0A8T4HC70"/>
<accession>A0A8T4HC70</accession>
<reference evidence="1" key="1">
    <citation type="submission" date="2021-03" db="EMBL/GenBank/DDBJ databases">
        <authorList>
            <person name="Lu T."/>
            <person name="Wang Q."/>
            <person name="Han X."/>
        </authorList>
    </citation>
    <scope>NUCLEOTIDE SEQUENCE</scope>
    <source>
        <strain evidence="1">WQ 2009</strain>
    </source>
</reference>